<evidence type="ECO:0000313" key="1">
    <source>
        <dbReference type="EMBL" id="KAL3599570.1"/>
    </source>
</evidence>
<proteinExistence type="predicted"/>
<evidence type="ECO:0000313" key="2">
    <source>
        <dbReference type="Proteomes" id="UP000309997"/>
    </source>
</evidence>
<organism evidence="1 2">
    <name type="scientific">Populus alba</name>
    <name type="common">White poplar</name>
    <dbReference type="NCBI Taxonomy" id="43335"/>
    <lineage>
        <taxon>Eukaryota</taxon>
        <taxon>Viridiplantae</taxon>
        <taxon>Streptophyta</taxon>
        <taxon>Embryophyta</taxon>
        <taxon>Tracheophyta</taxon>
        <taxon>Spermatophyta</taxon>
        <taxon>Magnoliopsida</taxon>
        <taxon>eudicotyledons</taxon>
        <taxon>Gunneridae</taxon>
        <taxon>Pentapetalae</taxon>
        <taxon>rosids</taxon>
        <taxon>fabids</taxon>
        <taxon>Malpighiales</taxon>
        <taxon>Salicaceae</taxon>
        <taxon>Saliceae</taxon>
        <taxon>Populus</taxon>
    </lineage>
</organism>
<comment type="caution">
    <text evidence="1">The sequence shown here is derived from an EMBL/GenBank/DDBJ whole genome shotgun (WGS) entry which is preliminary data.</text>
</comment>
<protein>
    <submittedName>
        <fullName evidence="1">Uncharacterized protein</fullName>
    </submittedName>
</protein>
<accession>A0ACC4CNK0</accession>
<dbReference type="Proteomes" id="UP000309997">
    <property type="component" value="Unassembled WGS sequence"/>
</dbReference>
<gene>
    <name evidence="1" type="ORF">D5086_007488</name>
</gene>
<keyword evidence="2" id="KW-1185">Reference proteome</keyword>
<dbReference type="EMBL" id="RCHU02000003">
    <property type="protein sequence ID" value="KAL3599570.1"/>
    <property type="molecule type" value="Genomic_DNA"/>
</dbReference>
<reference evidence="1 2" key="1">
    <citation type="journal article" date="2024" name="Plant Biotechnol. J.">
        <title>Genome and CRISPR/Cas9 system of a widespread forest tree (Populus alba) in the world.</title>
        <authorList>
            <person name="Liu Y.J."/>
            <person name="Jiang P.F."/>
            <person name="Han X.M."/>
            <person name="Li X.Y."/>
            <person name="Wang H.M."/>
            <person name="Wang Y.J."/>
            <person name="Wang X.X."/>
            <person name="Zeng Q.Y."/>
        </authorList>
    </citation>
    <scope>NUCLEOTIDE SEQUENCE [LARGE SCALE GENOMIC DNA]</scope>
    <source>
        <strain evidence="2">cv. PAL-ZL1</strain>
    </source>
</reference>
<name>A0ACC4CNK0_POPAL</name>
<sequence>MMEIFKAAKERLGFNFRRTTILVLSFIALPVLVRIFVSYQDSTFDLIGGLAKAKVSPANAQDVAALGFDTVLSYTAKLLNISPLPISFLSYASSTGGCNYIVWLGSNGMGNRIISMASAFLYALLANRVLLVDHGRDMAHLFCEPFPNTSWILPMDFPIKKQFHTLKQRHDRFRDISESSPPSFVYVNIPHGEVIRVCQPSHEEYQHKADNLHNMKAWAEIYLLSLSDVLVTSAGSTFGYAAQGLGGLKPWMLIRPKNKMVPYPPCRLDKSMDPCFHYAPSYECKAKHKTDYFTVVPYVTHCADRQAGVKLFNDHKRL</sequence>